<dbReference type="EMBL" id="ACJN02000003">
    <property type="protein sequence ID" value="EFI34014.1"/>
    <property type="molecule type" value="Genomic_DNA"/>
</dbReference>
<reference evidence="1" key="1">
    <citation type="submission" date="2010-05" db="EMBL/GenBank/DDBJ databases">
        <title>The draft genome of Desulfonatronospira thiodismutans ASO3-1.</title>
        <authorList>
            <consortium name="US DOE Joint Genome Institute (JGI-PGF)"/>
            <person name="Lucas S."/>
            <person name="Copeland A."/>
            <person name="Lapidus A."/>
            <person name="Cheng J.-F."/>
            <person name="Bruce D."/>
            <person name="Goodwin L."/>
            <person name="Pitluck S."/>
            <person name="Chertkov O."/>
            <person name="Brettin T."/>
            <person name="Detter J.C."/>
            <person name="Han C."/>
            <person name="Land M.L."/>
            <person name="Hauser L."/>
            <person name="Kyrpides N."/>
            <person name="Mikhailova N."/>
            <person name="Muyzer G."/>
            <person name="Woyke T."/>
        </authorList>
    </citation>
    <scope>NUCLEOTIDE SEQUENCE [LARGE SCALE GENOMIC DNA]</scope>
    <source>
        <strain evidence="1">ASO3-1</strain>
    </source>
</reference>
<dbReference type="InterPro" id="IPR011009">
    <property type="entry name" value="Kinase-like_dom_sf"/>
</dbReference>
<dbReference type="SUPFAM" id="SSF56112">
    <property type="entry name" value="Protein kinase-like (PK-like)"/>
    <property type="match status" value="1"/>
</dbReference>
<name>D6STJ8_9BACT</name>
<proteinExistence type="predicted"/>
<gene>
    <name evidence="1" type="ORF">Dthio_PD1353</name>
</gene>
<organism evidence="1 2">
    <name type="scientific">Desulfonatronospira thiodismutans ASO3-1</name>
    <dbReference type="NCBI Taxonomy" id="555779"/>
    <lineage>
        <taxon>Bacteria</taxon>
        <taxon>Pseudomonadati</taxon>
        <taxon>Thermodesulfobacteriota</taxon>
        <taxon>Desulfovibrionia</taxon>
        <taxon>Desulfovibrionales</taxon>
        <taxon>Desulfonatronovibrionaceae</taxon>
        <taxon>Desulfonatronospira</taxon>
    </lineage>
</organism>
<dbReference type="AlphaFoldDB" id="D6STJ8"/>
<evidence type="ECO:0000313" key="2">
    <source>
        <dbReference type="Proteomes" id="UP000005496"/>
    </source>
</evidence>
<sequence length="344" mass="40522">MNKPSFHPSNTIKQILESLDPEHSIVKTIRNKEPRMVMHLKIKGRDCLLKALTTPYPWKKPGRRFRLQKEIFIYNQLNNISLFSFLYPQVLHTDGKNYIITDFIPNNPSLGRNDSLFYNQAVKSIQDLNTCDFPFKTFYCKGWVWERVNRWKCSRSAKTLRNLLEGAVIKGNVPVSSCPRLLSFWAKALFATKQLKKPLLVHRDIFKANILRPEPDKIYFVDFEKAGIEKRWVFVDALKIAQAEPLFFNCNDNKLNGFPRFYKCLLQQYWQGLQTRRTDINPDFHHFKLQLKFCLMGWTLKKLVKENPGPKKAKNLIRFMETVITGDDSCFDKWFSKLPRLPEP</sequence>
<protein>
    <recommendedName>
        <fullName evidence="3">Aminoglycoside phosphotransferase domain-containing protein</fullName>
    </recommendedName>
</protein>
<dbReference type="RefSeq" id="WP_008871363.1">
    <property type="nucleotide sequence ID" value="NZ_ACJN02000003.1"/>
</dbReference>
<dbReference type="OrthoDB" id="9971969at2"/>
<keyword evidence="2" id="KW-1185">Reference proteome</keyword>
<evidence type="ECO:0000313" key="1">
    <source>
        <dbReference type="EMBL" id="EFI34014.1"/>
    </source>
</evidence>
<evidence type="ECO:0008006" key="3">
    <source>
        <dbReference type="Google" id="ProtNLM"/>
    </source>
</evidence>
<comment type="caution">
    <text evidence="1">The sequence shown here is derived from an EMBL/GenBank/DDBJ whole genome shotgun (WGS) entry which is preliminary data.</text>
</comment>
<accession>D6STJ8</accession>
<dbReference type="Proteomes" id="UP000005496">
    <property type="component" value="Unassembled WGS sequence"/>
</dbReference>